<accession>A0AC35FT18</accession>
<dbReference type="Proteomes" id="UP000887580">
    <property type="component" value="Unplaced"/>
</dbReference>
<evidence type="ECO:0000313" key="2">
    <source>
        <dbReference type="WBParaSite" id="PS1159_v2.g20594.t1"/>
    </source>
</evidence>
<proteinExistence type="predicted"/>
<evidence type="ECO:0000313" key="1">
    <source>
        <dbReference type="Proteomes" id="UP000887580"/>
    </source>
</evidence>
<sequence>MQLFTICIFTFALAICYVKANDHHTSHSTTLAPEVEDRKKREEGPPHPTPRERKSLRERRQLPLHEPITPHTPSPSRRKRHSLAATTTAQVNPIMEQADEMADAIDESESAGVKKRETEESVNSSNDEVEEEEDTTATTEITIEKKEGEEEETVSEDNEKAQIPRAKRVSHAGSSHKNRPSAVNRLQSNSNVGENNEEEEQQKEPEHEHEDVHHHDYELDHIHTY</sequence>
<protein>
    <submittedName>
        <fullName evidence="2">Uncharacterized protein</fullName>
    </submittedName>
</protein>
<organism evidence="1 2">
    <name type="scientific">Panagrolaimus sp. PS1159</name>
    <dbReference type="NCBI Taxonomy" id="55785"/>
    <lineage>
        <taxon>Eukaryota</taxon>
        <taxon>Metazoa</taxon>
        <taxon>Ecdysozoa</taxon>
        <taxon>Nematoda</taxon>
        <taxon>Chromadorea</taxon>
        <taxon>Rhabditida</taxon>
        <taxon>Tylenchina</taxon>
        <taxon>Panagrolaimomorpha</taxon>
        <taxon>Panagrolaimoidea</taxon>
        <taxon>Panagrolaimidae</taxon>
        <taxon>Panagrolaimus</taxon>
    </lineage>
</organism>
<reference evidence="2" key="1">
    <citation type="submission" date="2022-11" db="UniProtKB">
        <authorList>
            <consortium name="WormBaseParasite"/>
        </authorList>
    </citation>
    <scope>IDENTIFICATION</scope>
</reference>
<name>A0AC35FT18_9BILA</name>
<dbReference type="WBParaSite" id="PS1159_v2.g20594.t1">
    <property type="protein sequence ID" value="PS1159_v2.g20594.t1"/>
    <property type="gene ID" value="PS1159_v2.g20594"/>
</dbReference>